<dbReference type="GO" id="GO:0005525">
    <property type="term" value="F:GTP binding"/>
    <property type="evidence" value="ECO:0007669"/>
    <property type="project" value="UniProtKB-KW"/>
</dbReference>
<dbReference type="AlphaFoldDB" id="A0AA86P6X8"/>
<dbReference type="SUPFAM" id="SSF52540">
    <property type="entry name" value="P-loop containing nucleoside triphosphate hydrolases"/>
    <property type="match status" value="1"/>
</dbReference>
<dbReference type="Pfam" id="PF00025">
    <property type="entry name" value="Arf"/>
    <property type="match status" value="1"/>
</dbReference>
<keyword evidence="1" id="KW-0547">Nucleotide-binding</keyword>
<reference evidence="3" key="1">
    <citation type="submission" date="2023-06" db="EMBL/GenBank/DDBJ databases">
        <authorList>
            <person name="Kurt Z."/>
        </authorList>
    </citation>
    <scope>NUCLEOTIDE SEQUENCE</scope>
</reference>
<dbReference type="InterPro" id="IPR006689">
    <property type="entry name" value="Small_GTPase_ARF/SAR"/>
</dbReference>
<keyword evidence="5" id="KW-1185">Reference proteome</keyword>
<dbReference type="Gene3D" id="3.40.50.300">
    <property type="entry name" value="P-loop containing nucleotide triphosphate hydrolases"/>
    <property type="match status" value="1"/>
</dbReference>
<organism evidence="3">
    <name type="scientific">Hexamita inflata</name>
    <dbReference type="NCBI Taxonomy" id="28002"/>
    <lineage>
        <taxon>Eukaryota</taxon>
        <taxon>Metamonada</taxon>
        <taxon>Diplomonadida</taxon>
        <taxon>Hexamitidae</taxon>
        <taxon>Hexamitinae</taxon>
        <taxon>Hexamita</taxon>
    </lineage>
</organism>
<reference evidence="4 5" key="2">
    <citation type="submission" date="2024-07" db="EMBL/GenBank/DDBJ databases">
        <authorList>
            <person name="Akdeniz Z."/>
        </authorList>
    </citation>
    <scope>NUCLEOTIDE SEQUENCE [LARGE SCALE GENOMIC DNA]</scope>
</reference>
<dbReference type="GO" id="GO:0003924">
    <property type="term" value="F:GTPase activity"/>
    <property type="evidence" value="ECO:0007669"/>
    <property type="project" value="InterPro"/>
</dbReference>
<evidence type="ECO:0000256" key="2">
    <source>
        <dbReference type="ARBA" id="ARBA00023134"/>
    </source>
</evidence>
<keyword evidence="2" id="KW-0342">GTP-binding</keyword>
<evidence type="ECO:0000313" key="3">
    <source>
        <dbReference type="EMBL" id="CAI9931490.1"/>
    </source>
</evidence>
<comment type="caution">
    <text evidence="3">The sequence shown here is derived from an EMBL/GenBank/DDBJ whole genome shotgun (WGS) entry which is preliminary data.</text>
</comment>
<evidence type="ECO:0000313" key="4">
    <source>
        <dbReference type="EMBL" id="CAL6072892.1"/>
    </source>
</evidence>
<name>A0AA86P6X8_9EUKA</name>
<sequence>MPCLIMYLQNEIQLQQEFHFAKPNLIYRRTQNFSKNLRHILYLQLTNIQPELRKQLDQIIKMMSQQNSKLLLYLTKIDLQASKTNEEIIDELNLDNLKTQIVLQRCNALTGDGIQQGLNLLKKK</sequence>
<evidence type="ECO:0000256" key="1">
    <source>
        <dbReference type="ARBA" id="ARBA00022741"/>
    </source>
</evidence>
<dbReference type="EMBL" id="CAXDID020000298">
    <property type="protein sequence ID" value="CAL6072892.1"/>
    <property type="molecule type" value="Genomic_DNA"/>
</dbReference>
<proteinExistence type="predicted"/>
<gene>
    <name evidence="3" type="ORF">HINF_LOCUS19135</name>
    <name evidence="4" type="ORF">HINF_LOCUS55840</name>
</gene>
<dbReference type="InterPro" id="IPR027417">
    <property type="entry name" value="P-loop_NTPase"/>
</dbReference>
<dbReference type="Proteomes" id="UP001642409">
    <property type="component" value="Unassembled WGS sequence"/>
</dbReference>
<dbReference type="EMBL" id="CATOUU010000492">
    <property type="protein sequence ID" value="CAI9931490.1"/>
    <property type="molecule type" value="Genomic_DNA"/>
</dbReference>
<evidence type="ECO:0000313" key="5">
    <source>
        <dbReference type="Proteomes" id="UP001642409"/>
    </source>
</evidence>
<protein>
    <submittedName>
        <fullName evidence="3">ARF/SAR type</fullName>
    </submittedName>
</protein>
<accession>A0AA86P6X8</accession>